<keyword evidence="2 4" id="KW-0863">Zinc-finger</keyword>
<dbReference type="Proteomes" id="UP000422736">
    <property type="component" value="Chromosome 7"/>
</dbReference>
<dbReference type="SMART" id="SM00290">
    <property type="entry name" value="ZnF_UBP"/>
    <property type="match status" value="1"/>
</dbReference>
<gene>
    <name evidence="8" type="primary">SAD1</name>
    <name evidence="8" type="ORF">FIM1_4747</name>
</gene>
<evidence type="ECO:0000256" key="4">
    <source>
        <dbReference type="PROSITE-ProRule" id="PRU00502"/>
    </source>
</evidence>
<feature type="compositionally biased region" description="Basic and acidic residues" evidence="5">
    <location>
        <begin position="1"/>
        <end position="10"/>
    </location>
</feature>
<dbReference type="Gene3D" id="3.90.70.10">
    <property type="entry name" value="Cysteine proteinases"/>
    <property type="match status" value="1"/>
</dbReference>
<dbReference type="InterPro" id="IPR013083">
    <property type="entry name" value="Znf_RING/FYVE/PHD"/>
</dbReference>
<dbReference type="SUPFAM" id="SSF54001">
    <property type="entry name" value="Cysteine proteinases"/>
    <property type="match status" value="1"/>
</dbReference>
<dbReference type="EMBL" id="CP015061">
    <property type="protein sequence ID" value="QGN18419.1"/>
    <property type="molecule type" value="Genomic_DNA"/>
</dbReference>
<proteinExistence type="predicted"/>
<dbReference type="SUPFAM" id="SSF57850">
    <property type="entry name" value="RING/U-box"/>
    <property type="match status" value="1"/>
</dbReference>
<dbReference type="Pfam" id="PF00443">
    <property type="entry name" value="UCH"/>
    <property type="match status" value="1"/>
</dbReference>
<evidence type="ECO:0000256" key="3">
    <source>
        <dbReference type="ARBA" id="ARBA00022833"/>
    </source>
</evidence>
<dbReference type="PROSITE" id="PS50271">
    <property type="entry name" value="ZF_UBP"/>
    <property type="match status" value="1"/>
</dbReference>
<dbReference type="PROSITE" id="PS50235">
    <property type="entry name" value="USP_3"/>
    <property type="match status" value="1"/>
</dbReference>
<feature type="compositionally biased region" description="Acidic residues" evidence="5">
    <location>
        <begin position="12"/>
        <end position="21"/>
    </location>
</feature>
<evidence type="ECO:0000256" key="5">
    <source>
        <dbReference type="SAM" id="MobiDB-lite"/>
    </source>
</evidence>
<dbReference type="Gene3D" id="3.30.40.10">
    <property type="entry name" value="Zinc/RING finger domain, C3HC4 (zinc finger)"/>
    <property type="match status" value="1"/>
</dbReference>
<dbReference type="PANTHER" id="PTHR21646:SF16">
    <property type="entry name" value="U4_U6.U5 TRI-SNRNP-ASSOCIATED PROTEIN 2"/>
    <property type="match status" value="1"/>
</dbReference>
<reference evidence="8 9" key="1">
    <citation type="submission" date="2016-03" db="EMBL/GenBank/DDBJ databases">
        <title>How can Kluyveromyces marxianus grow so fast - potential evolutionary course in Saccharomyces Complex revealed by comparative genomics.</title>
        <authorList>
            <person name="Mo W."/>
            <person name="Lu W."/>
            <person name="Yang X."/>
            <person name="Qi J."/>
            <person name="Lv H."/>
        </authorList>
    </citation>
    <scope>NUCLEOTIDE SEQUENCE [LARGE SCALE GENOMIC DNA]</scope>
    <source>
        <strain evidence="8 9">FIM1</strain>
    </source>
</reference>
<protein>
    <submittedName>
        <fullName evidence="8">Pre-mRNA-splicing factor SAD1</fullName>
    </submittedName>
</protein>
<feature type="domain" description="USP" evidence="6">
    <location>
        <begin position="162"/>
        <end position="480"/>
    </location>
</feature>
<evidence type="ECO:0000259" key="7">
    <source>
        <dbReference type="PROSITE" id="PS50271"/>
    </source>
</evidence>
<organism evidence="8 9">
    <name type="scientific">Kluyveromyces marxianus</name>
    <name type="common">Yeast</name>
    <name type="synonym">Candida kefyr</name>
    <dbReference type="NCBI Taxonomy" id="4911"/>
    <lineage>
        <taxon>Eukaryota</taxon>
        <taxon>Fungi</taxon>
        <taxon>Dikarya</taxon>
        <taxon>Ascomycota</taxon>
        <taxon>Saccharomycotina</taxon>
        <taxon>Saccharomycetes</taxon>
        <taxon>Saccharomycetales</taxon>
        <taxon>Saccharomycetaceae</taxon>
        <taxon>Kluyveromyces</taxon>
    </lineage>
</organism>
<dbReference type="InterPro" id="IPR001394">
    <property type="entry name" value="Peptidase_C19_UCH"/>
</dbReference>
<dbReference type="Pfam" id="PF02148">
    <property type="entry name" value="zf-UBP"/>
    <property type="match status" value="1"/>
</dbReference>
<dbReference type="InterPro" id="IPR028889">
    <property type="entry name" value="USP"/>
</dbReference>
<accession>A0ABX6F5L6</accession>
<evidence type="ECO:0000259" key="6">
    <source>
        <dbReference type="PROSITE" id="PS50235"/>
    </source>
</evidence>
<evidence type="ECO:0000313" key="8">
    <source>
        <dbReference type="EMBL" id="QGN18419.1"/>
    </source>
</evidence>
<evidence type="ECO:0000256" key="1">
    <source>
        <dbReference type="ARBA" id="ARBA00022723"/>
    </source>
</evidence>
<dbReference type="PANTHER" id="PTHR21646">
    <property type="entry name" value="UBIQUITIN CARBOXYL-TERMINAL HYDROLASE"/>
    <property type="match status" value="1"/>
</dbReference>
<evidence type="ECO:0000313" key="9">
    <source>
        <dbReference type="Proteomes" id="UP000422736"/>
    </source>
</evidence>
<keyword evidence="9" id="KW-1185">Reference proteome</keyword>
<dbReference type="InterPro" id="IPR038765">
    <property type="entry name" value="Papain-like_cys_pep_sf"/>
</dbReference>
<dbReference type="InterPro" id="IPR050185">
    <property type="entry name" value="Ub_carboxyl-term_hydrolase"/>
</dbReference>
<evidence type="ECO:0000256" key="2">
    <source>
        <dbReference type="ARBA" id="ARBA00022771"/>
    </source>
</evidence>
<keyword evidence="1" id="KW-0479">Metal-binding</keyword>
<keyword evidence="3" id="KW-0862">Zinc</keyword>
<sequence>MNSETKRPLEDSNSDDDDDYSGDEHIEVVKRVRRTEKVALPKAYIDEINIKRLDFDKERICCVTLSRSNIYCCLSCGKYLQGRGRSTVMFKHSIEQKHHVFLNVTNLKVYLLPEGSEVETSADPLLRDILYAVYPTFTAASVKEFPKVCRDLDDRAYLNGFIGLNDLNSNGYMNVVILALSHIPPLRDHFLLSNKYSGTDSPVDTDLTASVALVVKKLWNCRLLRRNVSPQQLMNVVSSVSKTKFSSDAHEDPRLFLLWLLSKLSTNGDDRILQKTLMKQLQGQIEIKSTEIETITNEADQTVKFKRLESESTIKKTKFWLLSLDLPEMKVFKDGNDVNSVPQVRIEELLSKYTEQMEHHTKDSVKTYKVVKYPNFLILYYNRFNNGFTSLKDRNQTIVEFSNEMDFQGNRYRLLSNITHDCITKGKLSDTEDLLVSKWKINVLNTKDNDWYEIDDIEIRKVEEEFIFLKECYIQIWQRL</sequence>
<dbReference type="InterPro" id="IPR001607">
    <property type="entry name" value="Znf_UBP"/>
</dbReference>
<feature type="domain" description="UBP-type" evidence="7">
    <location>
        <begin position="27"/>
        <end position="140"/>
    </location>
</feature>
<name>A0ABX6F5L6_KLUMA</name>
<feature type="region of interest" description="Disordered" evidence="5">
    <location>
        <begin position="1"/>
        <end position="22"/>
    </location>
</feature>